<dbReference type="PANTHER" id="PTHR35936">
    <property type="entry name" value="MEMBRANE-BOUND LYTIC MUREIN TRANSGLYCOSYLASE F"/>
    <property type="match status" value="1"/>
</dbReference>
<dbReference type="SUPFAM" id="SSF53850">
    <property type="entry name" value="Periplasmic binding protein-like II"/>
    <property type="match status" value="1"/>
</dbReference>
<dbReference type="Proteomes" id="UP000235777">
    <property type="component" value="Unassembled WGS sequence"/>
</dbReference>
<proteinExistence type="inferred from homology"/>
<evidence type="ECO:0000259" key="6">
    <source>
        <dbReference type="SMART" id="SM00062"/>
    </source>
</evidence>
<organism evidence="7 8">
    <name type="scientific">Trinickia symbiotica</name>
    <dbReference type="NCBI Taxonomy" id="863227"/>
    <lineage>
        <taxon>Bacteria</taxon>
        <taxon>Pseudomonadati</taxon>
        <taxon>Pseudomonadota</taxon>
        <taxon>Betaproteobacteria</taxon>
        <taxon>Burkholderiales</taxon>
        <taxon>Burkholderiaceae</taxon>
        <taxon>Trinickia</taxon>
    </lineage>
</organism>
<dbReference type="SMART" id="SM00062">
    <property type="entry name" value="PBPb"/>
    <property type="match status" value="1"/>
</dbReference>
<evidence type="ECO:0000313" key="8">
    <source>
        <dbReference type="Proteomes" id="UP000235777"/>
    </source>
</evidence>
<comment type="subcellular location">
    <subcellularLocation>
        <location evidence="1">Cell envelope</location>
    </subcellularLocation>
</comment>
<evidence type="ECO:0000256" key="4">
    <source>
        <dbReference type="RuleBase" id="RU003744"/>
    </source>
</evidence>
<sequence>MKNLRKHHSHSILLAMTAAAIAALGLFGQAIAQTPPKEVRIVTEGGFVPWNYTKPDGTLAGFEIDLVRNLCDRMHVKCTITAQSFDSMIPALNAGKYDAIIDDLAVTPKREEAIAFSVPYASLCYVFATLKGSEVAKKLPLEDKIIPLGDASASEKALSEVRAALSGKVVGTLAAGTSVEFGKTYLKGVTVRQYKSQEPRDLDLLAGRVDAVLGSKDSLQGTAAKPGNENMVLAGPCFQGGVIGKGSAVGLRKGDTQLKAMFDQAIRAAKADGTIKRLSEQTFHMDVTPAQ</sequence>
<protein>
    <submittedName>
        <fullName evidence="7">ABC transporter substrate-binding protein</fullName>
    </submittedName>
</protein>
<dbReference type="PROSITE" id="PS01039">
    <property type="entry name" value="SBP_BACTERIAL_3"/>
    <property type="match status" value="1"/>
</dbReference>
<feature type="domain" description="Solute-binding protein family 3/N-terminal" evidence="6">
    <location>
        <begin position="38"/>
        <end position="286"/>
    </location>
</feature>
<feature type="signal peptide" evidence="5">
    <location>
        <begin position="1"/>
        <end position="32"/>
    </location>
</feature>
<evidence type="ECO:0000256" key="3">
    <source>
        <dbReference type="ARBA" id="ARBA00022729"/>
    </source>
</evidence>
<dbReference type="RefSeq" id="WP_102607385.1">
    <property type="nucleotide sequence ID" value="NZ_PNYC01000027.1"/>
</dbReference>
<gene>
    <name evidence="7" type="ORF">C0Z20_28815</name>
</gene>
<accession>A0A2N7WP87</accession>
<reference evidence="7 8" key="1">
    <citation type="submission" date="2018-01" db="EMBL/GenBank/DDBJ databases">
        <title>Whole genome analyses suggest that Burkholderia sensu lato contains two further novel genera in the rhizoxinica-symbiotica group Mycetohabitans gen. nov., and Trinickia gen. nov.: implications for the evolution of diazotrophy and nodulation in the Burkholderiaceae.</title>
        <authorList>
            <person name="Estrada-de los Santos P."/>
            <person name="Palmer M."/>
            <person name="Chavez-Ramirez B."/>
            <person name="Beukes C."/>
            <person name="Steenkamp E.T."/>
            <person name="Hirsch A.M."/>
            <person name="Manyaka P."/>
            <person name="Maluk M."/>
            <person name="Lafos M."/>
            <person name="Crook M."/>
            <person name="Gross E."/>
            <person name="Simon M.F."/>
            <person name="Bueno dos Reis Junior F."/>
            <person name="Poole P.S."/>
            <person name="Venter S.N."/>
            <person name="James E.K."/>
        </authorList>
    </citation>
    <scope>NUCLEOTIDE SEQUENCE [LARGE SCALE GENOMIC DNA]</scope>
    <source>
        <strain evidence="7 8">JPY 581</strain>
    </source>
</reference>
<comment type="similarity">
    <text evidence="2 4">Belongs to the bacterial solute-binding protein 3 family.</text>
</comment>
<comment type="caution">
    <text evidence="7">The sequence shown here is derived from an EMBL/GenBank/DDBJ whole genome shotgun (WGS) entry which is preliminary data.</text>
</comment>
<dbReference type="GO" id="GO:0030313">
    <property type="term" value="C:cell envelope"/>
    <property type="evidence" value="ECO:0007669"/>
    <property type="project" value="UniProtKB-SubCell"/>
</dbReference>
<evidence type="ECO:0000256" key="1">
    <source>
        <dbReference type="ARBA" id="ARBA00004196"/>
    </source>
</evidence>
<dbReference type="InterPro" id="IPR018313">
    <property type="entry name" value="SBP_3_CS"/>
</dbReference>
<evidence type="ECO:0000256" key="2">
    <source>
        <dbReference type="ARBA" id="ARBA00010333"/>
    </source>
</evidence>
<keyword evidence="8" id="KW-1185">Reference proteome</keyword>
<dbReference type="Gene3D" id="3.40.190.10">
    <property type="entry name" value="Periplasmic binding protein-like II"/>
    <property type="match status" value="2"/>
</dbReference>
<name>A0A2N7WP87_9BURK</name>
<keyword evidence="3 5" id="KW-0732">Signal</keyword>
<dbReference type="EMBL" id="PNYC01000027">
    <property type="protein sequence ID" value="PMS31219.1"/>
    <property type="molecule type" value="Genomic_DNA"/>
</dbReference>
<feature type="chain" id="PRO_5014905525" evidence="5">
    <location>
        <begin position="33"/>
        <end position="291"/>
    </location>
</feature>
<dbReference type="PANTHER" id="PTHR35936:SF35">
    <property type="entry name" value="L-CYSTINE-BINDING PROTEIN TCYJ"/>
    <property type="match status" value="1"/>
</dbReference>
<evidence type="ECO:0000313" key="7">
    <source>
        <dbReference type="EMBL" id="PMS31219.1"/>
    </source>
</evidence>
<dbReference type="AlphaFoldDB" id="A0A2N7WP87"/>
<dbReference type="InterPro" id="IPR001638">
    <property type="entry name" value="Solute-binding_3/MltF_N"/>
</dbReference>
<dbReference type="Pfam" id="PF00497">
    <property type="entry name" value="SBP_bac_3"/>
    <property type="match status" value="1"/>
</dbReference>
<evidence type="ECO:0000256" key="5">
    <source>
        <dbReference type="SAM" id="SignalP"/>
    </source>
</evidence>